<feature type="binding site" evidence="3">
    <location>
        <position position="118"/>
    </location>
    <ligand>
        <name>NAD(+)</name>
        <dbReference type="ChEBI" id="CHEBI:57540"/>
    </ligand>
</feature>
<dbReference type="InterPro" id="IPR036291">
    <property type="entry name" value="NAD(P)-bd_dom_sf"/>
</dbReference>
<dbReference type="GO" id="GO:0006522">
    <property type="term" value="P:alanine metabolic process"/>
    <property type="evidence" value="ECO:0007669"/>
    <property type="project" value="UniProtKB-UniRule"/>
</dbReference>
<dbReference type="GO" id="GO:0051287">
    <property type="term" value="F:NAD binding"/>
    <property type="evidence" value="ECO:0007669"/>
    <property type="project" value="UniProtKB-UniRule"/>
</dbReference>
<dbReference type="FunFam" id="3.40.50.720:FF:000311">
    <property type="entry name" value="Ornithine cyclodeaminase"/>
    <property type="match status" value="1"/>
</dbReference>
<feature type="active site" description="Proton donor/acceptor" evidence="3">
    <location>
        <position position="74"/>
    </location>
</feature>
<feature type="binding site" evidence="3">
    <location>
        <begin position="226"/>
        <end position="228"/>
    </location>
    <ligand>
        <name>NAD(+)</name>
        <dbReference type="ChEBI" id="CHEBI:57540"/>
    </ligand>
</feature>
<dbReference type="AlphaFoldDB" id="A0A9E7R3R6"/>
<dbReference type="FunFam" id="3.30.1780.10:FF:000002">
    <property type="entry name" value="Ornithine cyclodeaminase"/>
    <property type="match status" value="1"/>
</dbReference>
<dbReference type="RefSeq" id="WP_260593109.1">
    <property type="nucleotide sequence ID" value="NZ_CP104003.1"/>
</dbReference>
<dbReference type="InterPro" id="IPR003462">
    <property type="entry name" value="ODC_Mu_crystall"/>
</dbReference>
<dbReference type="PIRSF" id="PIRSF001439">
    <property type="entry name" value="CryM"/>
    <property type="match status" value="1"/>
</dbReference>
<evidence type="ECO:0000256" key="3">
    <source>
        <dbReference type="HAMAP-Rule" id="MF_00935"/>
    </source>
</evidence>
<dbReference type="GO" id="GO:0000286">
    <property type="term" value="F:alanine dehydrogenase activity"/>
    <property type="evidence" value="ECO:0007669"/>
    <property type="project" value="UniProtKB-UniRule"/>
</dbReference>
<proteinExistence type="inferred from homology"/>
<evidence type="ECO:0000313" key="4">
    <source>
        <dbReference type="EMBL" id="UWM54115.1"/>
    </source>
</evidence>
<dbReference type="Gene3D" id="3.40.50.720">
    <property type="entry name" value="NAD(P)-binding Rossmann-like Domain"/>
    <property type="match status" value="1"/>
</dbReference>
<gene>
    <name evidence="3" type="primary">ala</name>
    <name evidence="4" type="ORF">N0B31_18605</name>
</gene>
<comment type="similarity">
    <text evidence="3">Belongs to the ornithine cyclodeaminase/mu-crystallin family. Archaeal alanine dehydrogenase subfamily.</text>
</comment>
<dbReference type="InterPro" id="IPR023401">
    <property type="entry name" value="ODC_N"/>
</dbReference>
<keyword evidence="2 3" id="KW-0520">NAD</keyword>
<evidence type="ECO:0000256" key="1">
    <source>
        <dbReference type="ARBA" id="ARBA00023002"/>
    </source>
</evidence>
<accession>A0A9E7R3R6</accession>
<dbReference type="GO" id="GO:0005737">
    <property type="term" value="C:cytoplasm"/>
    <property type="evidence" value="ECO:0007669"/>
    <property type="project" value="TreeGrafter"/>
</dbReference>
<organism evidence="4 5">
    <name type="scientific">Salinirubellus salinus</name>
    <dbReference type="NCBI Taxonomy" id="1364945"/>
    <lineage>
        <taxon>Archaea</taxon>
        <taxon>Methanobacteriati</taxon>
        <taxon>Methanobacteriota</taxon>
        <taxon>Stenosarchaea group</taxon>
        <taxon>Halobacteria</taxon>
        <taxon>Halobacteriales</taxon>
        <taxon>Natronomonadaceae</taxon>
        <taxon>Salinirubellus</taxon>
    </lineage>
</organism>
<feature type="binding site" evidence="3">
    <location>
        <position position="299"/>
    </location>
    <ligand>
        <name>NAD(+)</name>
        <dbReference type="ChEBI" id="CHEBI:57540"/>
    </ligand>
</feature>
<comment type="caution">
    <text evidence="3">Lacks conserved residue(s) required for the propagation of feature annotation.</text>
</comment>
<dbReference type="PANTHER" id="PTHR13812">
    <property type="entry name" value="KETIMINE REDUCTASE MU-CRYSTALLIN"/>
    <property type="match status" value="1"/>
</dbReference>
<dbReference type="EC" id="1.4.1.1" evidence="3"/>
<dbReference type="PANTHER" id="PTHR13812:SF19">
    <property type="entry name" value="KETIMINE REDUCTASE MU-CRYSTALLIN"/>
    <property type="match status" value="1"/>
</dbReference>
<feature type="binding site" evidence="3">
    <location>
        <position position="232"/>
    </location>
    <ligand>
        <name>NAD(+)</name>
        <dbReference type="ChEBI" id="CHEBI:57540"/>
    </ligand>
</feature>
<dbReference type="Gene3D" id="3.30.1780.10">
    <property type="entry name" value="ornithine cyclodeaminase, domain 1"/>
    <property type="match status" value="1"/>
</dbReference>
<comment type="function">
    <text evidence="3">Catalyzes the NAD(+)-dependent oxidative deamination of L-alanine to pyruvate, and the reverse reaction, the reductive amination of pyruvate.</text>
</comment>
<evidence type="ECO:0000313" key="5">
    <source>
        <dbReference type="Proteomes" id="UP001057580"/>
    </source>
</evidence>
<sequence length="334" mass="36113">MAEHETLLLNPQDVTDNAKMGEVIRAVEDAFAAYERGDAQMPAKSYIDLPQYNGDFRSMPAYLEAEDWDAAGIKWVNVHPDNPEDYDLPTVLGTMVYSDPRNAVPLAIMDGTTLTRLRTGAAAAVATKHLAVEDATSLGIVGAGVQSYTQLEGISQVRPIEEVVVSDVSERAVAKFIDRFEDEFDVRAGSIDEAASCDVLSTVTPVEEPIVSREMVGEHTHVNAMGADAEGKHELADELLLAAKLVIDDYTQTTHSGEINVPWAAGVLDDEDIYGELGQIVVGERPGREAADGVTVFDSTGLAIQDVAAAHVVYEHAEEKGNGYPFQLVDSRLR</sequence>
<dbReference type="GeneID" id="74944477"/>
<name>A0A9E7R3R6_9EURY</name>
<dbReference type="Proteomes" id="UP001057580">
    <property type="component" value="Chromosome"/>
</dbReference>
<dbReference type="HAMAP" id="MF_00935">
    <property type="entry name" value="AlaDH_arch"/>
    <property type="match status" value="1"/>
</dbReference>
<reference evidence="4" key="1">
    <citation type="submission" date="2022-09" db="EMBL/GenBank/DDBJ databases">
        <title>Diverse halophilic archaea isolated from saline environments.</title>
        <authorList>
            <person name="Cui H.-L."/>
        </authorList>
    </citation>
    <scope>NUCLEOTIDE SEQUENCE</scope>
    <source>
        <strain evidence="4">ZS-35-S2</strain>
    </source>
</reference>
<dbReference type="Pfam" id="PF02423">
    <property type="entry name" value="OCD_Mu_crystall"/>
    <property type="match status" value="1"/>
</dbReference>
<feature type="binding site" evidence="3">
    <location>
        <begin position="145"/>
        <end position="146"/>
    </location>
    <ligand>
        <name>NAD(+)</name>
        <dbReference type="ChEBI" id="CHEBI:57540"/>
    </ligand>
</feature>
<dbReference type="EMBL" id="CP104003">
    <property type="protein sequence ID" value="UWM54115.1"/>
    <property type="molecule type" value="Genomic_DNA"/>
</dbReference>
<keyword evidence="1 3" id="KW-0560">Oxidoreductase</keyword>
<dbReference type="KEGG" id="ssai:N0B31_18605"/>
<comment type="catalytic activity">
    <reaction evidence="3">
        <text>L-alanine + NAD(+) + H2O = pyruvate + NH4(+) + NADH + H(+)</text>
        <dbReference type="Rhea" id="RHEA:18405"/>
        <dbReference type="ChEBI" id="CHEBI:15361"/>
        <dbReference type="ChEBI" id="CHEBI:15377"/>
        <dbReference type="ChEBI" id="CHEBI:15378"/>
        <dbReference type="ChEBI" id="CHEBI:28938"/>
        <dbReference type="ChEBI" id="CHEBI:57540"/>
        <dbReference type="ChEBI" id="CHEBI:57945"/>
        <dbReference type="ChEBI" id="CHEBI:57972"/>
        <dbReference type="EC" id="1.4.1.1"/>
    </reaction>
</comment>
<evidence type="ECO:0000256" key="2">
    <source>
        <dbReference type="ARBA" id="ARBA00023027"/>
    </source>
</evidence>
<dbReference type="SUPFAM" id="SSF51735">
    <property type="entry name" value="NAD(P)-binding Rossmann-fold domains"/>
    <property type="match status" value="1"/>
</dbReference>
<keyword evidence="3" id="KW-0547">Nucleotide-binding</keyword>
<dbReference type="InterPro" id="IPR028609">
    <property type="entry name" value="AlaDH_arch-typ"/>
</dbReference>
<keyword evidence="5" id="KW-1185">Reference proteome</keyword>
<protein>
    <recommendedName>
        <fullName evidence="3">Alanine dehydrogenase</fullName>
        <shortName evidence="3">AlaDH</shortName>
        <ecNumber evidence="3">1.4.1.1</ecNumber>
    </recommendedName>
</protein>